<dbReference type="GO" id="GO:0046872">
    <property type="term" value="F:metal ion binding"/>
    <property type="evidence" value="ECO:0007669"/>
    <property type="project" value="UniProtKB-KW"/>
</dbReference>
<dbReference type="InterPro" id="IPR051156">
    <property type="entry name" value="Mito/Outer_Membr_Metalloprot"/>
</dbReference>
<organism evidence="10 11">
    <name type="scientific">Lampropedia hyalina DSM 16112</name>
    <dbReference type="NCBI Taxonomy" id="1122156"/>
    <lineage>
        <taxon>Bacteria</taxon>
        <taxon>Pseudomonadati</taxon>
        <taxon>Pseudomonadota</taxon>
        <taxon>Betaproteobacteria</taxon>
        <taxon>Burkholderiales</taxon>
        <taxon>Comamonadaceae</taxon>
        <taxon>Lampropedia</taxon>
    </lineage>
</organism>
<name>A0A1M4VCJ9_9BURK</name>
<dbReference type="GO" id="GO:0004222">
    <property type="term" value="F:metalloendopeptidase activity"/>
    <property type="evidence" value="ECO:0007669"/>
    <property type="project" value="InterPro"/>
</dbReference>
<dbReference type="Proteomes" id="UP000184327">
    <property type="component" value="Unassembled WGS sequence"/>
</dbReference>
<dbReference type="GO" id="GO:0016020">
    <property type="term" value="C:membrane"/>
    <property type="evidence" value="ECO:0007669"/>
    <property type="project" value="TreeGrafter"/>
</dbReference>
<protein>
    <submittedName>
        <fullName evidence="10">Putative Zn-dependent protease, contains TPR repeats</fullName>
    </submittedName>
</protein>
<evidence type="ECO:0000259" key="9">
    <source>
        <dbReference type="Pfam" id="PF01435"/>
    </source>
</evidence>
<evidence type="ECO:0000256" key="1">
    <source>
        <dbReference type="ARBA" id="ARBA00001947"/>
    </source>
</evidence>
<keyword evidence="4" id="KW-0378">Hydrolase</keyword>
<dbReference type="InterPro" id="IPR001915">
    <property type="entry name" value="Peptidase_M48"/>
</dbReference>
<evidence type="ECO:0000256" key="4">
    <source>
        <dbReference type="ARBA" id="ARBA00022801"/>
    </source>
</evidence>
<proteinExistence type="predicted"/>
<keyword evidence="3" id="KW-0479">Metal-binding</keyword>
<dbReference type="EMBL" id="FQUZ01000005">
    <property type="protein sequence ID" value="SHE66653.1"/>
    <property type="molecule type" value="Genomic_DNA"/>
</dbReference>
<keyword evidence="11" id="KW-1185">Reference proteome</keyword>
<feature type="signal peptide" evidence="8">
    <location>
        <begin position="1"/>
        <end position="39"/>
    </location>
</feature>
<keyword evidence="2 10" id="KW-0645">Protease</keyword>
<accession>A0A1M4VCJ9</accession>
<dbReference type="Gene3D" id="3.30.2010.10">
    <property type="entry name" value="Metalloproteases ('zincins'), catalytic domain"/>
    <property type="match status" value="1"/>
</dbReference>
<gene>
    <name evidence="10" type="ORF">SAMN02745117_00654</name>
</gene>
<dbReference type="Pfam" id="PF01435">
    <property type="entry name" value="Peptidase_M48"/>
    <property type="match status" value="1"/>
</dbReference>
<dbReference type="AlphaFoldDB" id="A0A1M4VCJ9"/>
<evidence type="ECO:0000313" key="10">
    <source>
        <dbReference type="EMBL" id="SHE66653.1"/>
    </source>
</evidence>
<keyword evidence="8" id="KW-0732">Signal</keyword>
<dbReference type="GO" id="GO:0051603">
    <property type="term" value="P:proteolysis involved in protein catabolic process"/>
    <property type="evidence" value="ECO:0007669"/>
    <property type="project" value="TreeGrafter"/>
</dbReference>
<sequence length="551" mass="59998">MRIVKLPFIPSRLRALRMAALAALLVSGSALLWQPPVQAQGQSLPSLGESDGLGVGQERRIGDQIIQHLYRDPDYLDDPILQEYVDNIWAALMAAAQQKGALGDSLREQFAWKVLLSKDRSVNAFALPGGYFGLHLGLINVVGSRDELASVMAHELSHVSQRHISRMVLQNTRQTPILIASMILGALAASKSPEAAQALMVGGHALAAQNSLNFSRSMEQEADRVGLGLMEPAGFEQRGFVLMFDKLYQANRINDTGAYPYLRTHPLTAQRISDMQARMPDVREHAQALPLTLEHALIVARSRILSRSEVDVLRQAMQVASQRAALVQSSDTSPVDGNTLAEQAGQWYAGILSAVHSRDYAQARQWLPSLRVSVAHDARASRLADLLELEAAIAAADPAWIATALAAVDAQARKRPELLLRAQALATATHQNAEPVLARSHIIEPLQTWVLDHPQDAAAWQALAQLWAASGHALRAVRAEAEAHVARLDYSAAIDRFKAGLALARQQDAQASQGQGADAVETAILTSRLQAVQGLQREREKTDKERGRESP</sequence>
<keyword evidence="5" id="KW-0862">Zinc</keyword>
<feature type="compositionally biased region" description="Basic and acidic residues" evidence="7">
    <location>
        <begin position="536"/>
        <end position="551"/>
    </location>
</feature>
<feature type="region of interest" description="Disordered" evidence="7">
    <location>
        <begin position="531"/>
        <end position="551"/>
    </location>
</feature>
<dbReference type="RefSeq" id="WP_073354624.1">
    <property type="nucleotide sequence ID" value="NZ_FQUZ01000005.1"/>
</dbReference>
<evidence type="ECO:0000313" key="11">
    <source>
        <dbReference type="Proteomes" id="UP000184327"/>
    </source>
</evidence>
<evidence type="ECO:0000256" key="2">
    <source>
        <dbReference type="ARBA" id="ARBA00022670"/>
    </source>
</evidence>
<dbReference type="PANTHER" id="PTHR22726">
    <property type="entry name" value="METALLOENDOPEPTIDASE OMA1"/>
    <property type="match status" value="1"/>
</dbReference>
<dbReference type="STRING" id="1122156.SAMN02745117_00654"/>
<evidence type="ECO:0000256" key="3">
    <source>
        <dbReference type="ARBA" id="ARBA00022723"/>
    </source>
</evidence>
<evidence type="ECO:0000256" key="7">
    <source>
        <dbReference type="SAM" id="MobiDB-lite"/>
    </source>
</evidence>
<keyword evidence="6" id="KW-0482">Metalloprotease</keyword>
<evidence type="ECO:0000256" key="5">
    <source>
        <dbReference type="ARBA" id="ARBA00022833"/>
    </source>
</evidence>
<evidence type="ECO:0000256" key="6">
    <source>
        <dbReference type="ARBA" id="ARBA00023049"/>
    </source>
</evidence>
<feature type="domain" description="Peptidase M48" evidence="9">
    <location>
        <begin position="109"/>
        <end position="278"/>
    </location>
</feature>
<comment type="cofactor">
    <cofactor evidence="1">
        <name>Zn(2+)</name>
        <dbReference type="ChEBI" id="CHEBI:29105"/>
    </cofactor>
</comment>
<feature type="chain" id="PRO_5013359076" evidence="8">
    <location>
        <begin position="40"/>
        <end position="551"/>
    </location>
</feature>
<dbReference type="PANTHER" id="PTHR22726:SF1">
    <property type="entry name" value="METALLOENDOPEPTIDASE OMA1, MITOCHONDRIAL"/>
    <property type="match status" value="1"/>
</dbReference>
<evidence type="ECO:0000256" key="8">
    <source>
        <dbReference type="SAM" id="SignalP"/>
    </source>
</evidence>
<reference evidence="10 11" key="1">
    <citation type="submission" date="2016-11" db="EMBL/GenBank/DDBJ databases">
        <authorList>
            <person name="Jaros S."/>
            <person name="Januszkiewicz K."/>
            <person name="Wedrychowicz H."/>
        </authorList>
    </citation>
    <scope>NUCLEOTIDE SEQUENCE [LARGE SCALE GENOMIC DNA]</scope>
    <source>
        <strain evidence="10 11">DSM 16112</strain>
    </source>
</reference>